<name>A0A177TFX5_9BASI</name>
<feature type="transmembrane region" description="Helical" evidence="6">
    <location>
        <begin position="41"/>
        <end position="61"/>
    </location>
</feature>
<keyword evidence="2 6" id="KW-0812">Transmembrane</keyword>
<keyword evidence="4 6" id="KW-0472">Membrane</keyword>
<dbReference type="PANTHER" id="PTHR12570:SF65">
    <property type="entry name" value="MAGNESIUM TRANSPORTER NIPA9-RELATED"/>
    <property type="match status" value="1"/>
</dbReference>
<dbReference type="EMBL" id="LWDF02000027">
    <property type="protein sequence ID" value="KAE8259765.1"/>
    <property type="molecule type" value="Genomic_DNA"/>
</dbReference>
<feature type="compositionally biased region" description="Acidic residues" evidence="5">
    <location>
        <begin position="77"/>
        <end position="109"/>
    </location>
</feature>
<feature type="region of interest" description="Disordered" evidence="5">
    <location>
        <begin position="71"/>
        <end position="267"/>
    </location>
</feature>
<comment type="subcellular location">
    <subcellularLocation>
        <location evidence="1">Membrane</location>
        <topology evidence="1">Multi-pass membrane protein</topology>
    </subcellularLocation>
</comment>
<reference evidence="7" key="1">
    <citation type="submission" date="2016-04" db="EMBL/GenBank/DDBJ databases">
        <authorList>
            <person name="Nguyen H.D."/>
            <person name="Samba Siva P."/>
            <person name="Cullis J."/>
            <person name="Levesque C.A."/>
            <person name="Hambleton S."/>
        </authorList>
    </citation>
    <scope>NUCLEOTIDE SEQUENCE</scope>
    <source>
        <strain evidence="7">DAOMC 236416</strain>
    </source>
</reference>
<keyword evidence="3 6" id="KW-1133">Transmembrane helix</keyword>
<feature type="compositionally biased region" description="Basic and acidic residues" evidence="5">
    <location>
        <begin position="884"/>
        <end position="902"/>
    </location>
</feature>
<dbReference type="SUPFAM" id="SSF103481">
    <property type="entry name" value="Multidrug resistance efflux transporter EmrE"/>
    <property type="match status" value="1"/>
</dbReference>
<feature type="compositionally biased region" description="Polar residues" evidence="5">
    <location>
        <begin position="186"/>
        <end position="207"/>
    </location>
</feature>
<dbReference type="GO" id="GO:0016020">
    <property type="term" value="C:membrane"/>
    <property type="evidence" value="ECO:0007669"/>
    <property type="project" value="UniProtKB-SubCell"/>
</dbReference>
<evidence type="ECO:0000256" key="1">
    <source>
        <dbReference type="ARBA" id="ARBA00004141"/>
    </source>
</evidence>
<dbReference type="InterPro" id="IPR008521">
    <property type="entry name" value="Mg_trans_NIPA"/>
</dbReference>
<evidence type="ECO:0000313" key="7">
    <source>
        <dbReference type="EMBL" id="KAE8259765.1"/>
    </source>
</evidence>
<feature type="transmembrane region" description="Helical" evidence="6">
    <location>
        <begin position="330"/>
        <end position="348"/>
    </location>
</feature>
<dbReference type="PANTHER" id="PTHR12570">
    <property type="match status" value="1"/>
</dbReference>
<feature type="transmembrane region" description="Helical" evidence="6">
    <location>
        <begin position="275"/>
        <end position="296"/>
    </location>
</feature>
<feature type="transmembrane region" description="Helical" evidence="6">
    <location>
        <begin position="302"/>
        <end position="321"/>
    </location>
</feature>
<dbReference type="AlphaFoldDB" id="A0A177TFX5"/>
<feature type="region of interest" description="Disordered" evidence="5">
    <location>
        <begin position="518"/>
        <end position="573"/>
    </location>
</feature>
<gene>
    <name evidence="7" type="ORF">A4X13_0g793</name>
</gene>
<evidence type="ECO:0000256" key="4">
    <source>
        <dbReference type="ARBA" id="ARBA00023136"/>
    </source>
</evidence>
<feature type="transmembrane region" description="Helical" evidence="6">
    <location>
        <begin position="496"/>
        <end position="514"/>
    </location>
</feature>
<sequence length="1062" mass="111041">MAAPLILLQQTWLEHLSSSFNDMLTPTPASAGPASVGKRPAFIGIVIAITANIIISVALNVQKMAHIRLQQEQQQQEYDDEHEHDDEEDGFDDQDGYDDDEEEEEEEEEGKYAGNRRFRVQVDTIQEESESPLASARTSQHLTPRHGMETIAQSEPSSSSSSPNRASQPGSPSPAPRSKLTDEASHSLSAQPQPQSQERSGSSTEVDSTPSPPSQSKSKLLDVEYETHQPSTEDNNDDDDGESQPLLLSRRSSHQAPSSTNPRPGPNTKFLRSRLWWCGIGLMTLGEAGNFISYGFAPASLVAPLGAVALLSNVIIAPILLHEKFRLRDLGGIFLAILGAVTVVFSSRQDDPALGPDALWDAIRRSVFLIYMTVVLSLGAVFAALSLTRLGDQFVLLDVGTCAIFGGFTVLSTKGISSMLSAGPSPFELFRHPITYILAFVLASTAVLQITFLNRALQRFDSRQVIPTMFTLFTIMAIVGSAVLYRDFEDMDAHRLINFLFGCGTTFAGVFLLTRRHDDDDDQGEARDPDGNMGQGEEAAREHREVLGDVQEEEEGGEVDDDERAGVQGGASSVDDKLILGESGALVAEPDALSIQSSAIASSSHQPTAADLIALPVRRPVPEHTQSSPTPIPSLSMAVGTTAAAASNRRGRTTTALDGTGTAFLAAGSPPGMLFALGSAGAGVRGASPGRPGLSNTVGVIPVSLEGVVASPGGNVVVVGSATSNGMMRNSSAMSVPVTPGRAGAASGATTGGGLLPLYRTPRLSFVGGSSSNAAGGGGPTPSASISALSTGQLLLLATPTPSAVPIVMPSSSSTHGHGHGLGIGYASGMGGMARSLPPGADGVPRSRALSQPSTPVPRRRSRKALRAEAAAQAQAQGQTPGGRDPRERERERSESRGRENYAKGQGSWTERRRPVSGVGVPSGSGMGVGSSATAGAKQLPQRRSVISLFGGWSGSGSGSGAAQEGSKVPHMSPPLVRSQSQTQTQGTGQGQGQGQTSTTTRPGGMIRNDSSRTSPPDLFSSADVGTEEAEASTSSRPLVTQRDGDEAGVEGTAARKDDDQR</sequence>
<evidence type="ECO:0000256" key="2">
    <source>
        <dbReference type="ARBA" id="ARBA00022692"/>
    </source>
</evidence>
<reference evidence="7" key="2">
    <citation type="journal article" date="2019" name="IMA Fungus">
        <title>Genome sequencing and comparison of five Tilletia species to identify candidate genes for the detection of regulated species infecting wheat.</title>
        <authorList>
            <person name="Nguyen H.D.T."/>
            <person name="Sultana T."/>
            <person name="Kesanakurti P."/>
            <person name="Hambleton S."/>
        </authorList>
    </citation>
    <scope>NUCLEOTIDE SEQUENCE</scope>
    <source>
        <strain evidence="7">DAOMC 236416</strain>
    </source>
</reference>
<comment type="caution">
    <text evidence="7">The sequence shown here is derived from an EMBL/GenBank/DDBJ whole genome shotgun (WGS) entry which is preliminary data.</text>
</comment>
<dbReference type="InterPro" id="IPR037185">
    <property type="entry name" value="EmrE-like"/>
</dbReference>
<evidence type="ECO:0000256" key="3">
    <source>
        <dbReference type="ARBA" id="ARBA00022989"/>
    </source>
</evidence>
<feature type="compositionally biased region" description="Low complexity" evidence="5">
    <location>
        <begin position="154"/>
        <end position="170"/>
    </location>
</feature>
<feature type="transmembrane region" description="Helical" evidence="6">
    <location>
        <begin position="368"/>
        <end position="387"/>
    </location>
</feature>
<accession>A0A177TFX5</accession>
<dbReference type="GO" id="GO:0015095">
    <property type="term" value="F:magnesium ion transmembrane transporter activity"/>
    <property type="evidence" value="ECO:0007669"/>
    <property type="project" value="InterPro"/>
</dbReference>
<feature type="compositionally biased region" description="Basic and acidic residues" evidence="5">
    <location>
        <begin position="538"/>
        <end position="547"/>
    </location>
</feature>
<organism evidence="7 8">
    <name type="scientific">Tilletia indica</name>
    <dbReference type="NCBI Taxonomy" id="43049"/>
    <lineage>
        <taxon>Eukaryota</taxon>
        <taxon>Fungi</taxon>
        <taxon>Dikarya</taxon>
        <taxon>Basidiomycota</taxon>
        <taxon>Ustilaginomycotina</taxon>
        <taxon>Exobasidiomycetes</taxon>
        <taxon>Tilletiales</taxon>
        <taxon>Tilletiaceae</taxon>
        <taxon>Tilletia</taxon>
    </lineage>
</organism>
<feature type="transmembrane region" description="Helical" evidence="6">
    <location>
        <begin position="394"/>
        <end position="413"/>
    </location>
</feature>
<evidence type="ECO:0000313" key="8">
    <source>
        <dbReference type="Proteomes" id="UP000077521"/>
    </source>
</evidence>
<proteinExistence type="predicted"/>
<feature type="transmembrane region" description="Helical" evidence="6">
    <location>
        <begin position="433"/>
        <end position="453"/>
    </location>
</feature>
<feature type="compositionally biased region" description="Acidic residues" evidence="5">
    <location>
        <begin position="550"/>
        <end position="563"/>
    </location>
</feature>
<evidence type="ECO:0000256" key="6">
    <source>
        <dbReference type="SAM" id="Phobius"/>
    </source>
</evidence>
<feature type="transmembrane region" description="Helical" evidence="6">
    <location>
        <begin position="465"/>
        <end position="484"/>
    </location>
</feature>
<keyword evidence="8" id="KW-1185">Reference proteome</keyword>
<dbReference type="Pfam" id="PF05653">
    <property type="entry name" value="Mg_trans_NIPA"/>
    <property type="match status" value="1"/>
</dbReference>
<protein>
    <submittedName>
        <fullName evidence="7">Uncharacterized protein</fullName>
    </submittedName>
</protein>
<feature type="region of interest" description="Disordered" evidence="5">
    <location>
        <begin position="833"/>
        <end position="1062"/>
    </location>
</feature>
<evidence type="ECO:0000256" key="5">
    <source>
        <dbReference type="SAM" id="MobiDB-lite"/>
    </source>
</evidence>
<dbReference type="Proteomes" id="UP000077521">
    <property type="component" value="Unassembled WGS sequence"/>
</dbReference>
<feature type="compositionally biased region" description="Low complexity" evidence="5">
    <location>
        <begin position="868"/>
        <end position="883"/>
    </location>
</feature>